<dbReference type="PANTHER" id="PTHR22880">
    <property type="entry name" value="FALZ-RELATED BROMODOMAIN-CONTAINING PROTEINS"/>
    <property type="match status" value="1"/>
</dbReference>
<dbReference type="Proteomes" id="UP000740926">
    <property type="component" value="Unassembled WGS sequence"/>
</dbReference>
<dbReference type="GO" id="GO:0006355">
    <property type="term" value="P:regulation of DNA-templated transcription"/>
    <property type="evidence" value="ECO:0007669"/>
    <property type="project" value="TreeGrafter"/>
</dbReference>
<dbReference type="PROSITE" id="PS51525">
    <property type="entry name" value="NET"/>
    <property type="match status" value="1"/>
</dbReference>
<dbReference type="InterPro" id="IPR027353">
    <property type="entry name" value="NET_dom"/>
</dbReference>
<dbReference type="Gene3D" id="1.20.1270.220">
    <property type="match status" value="1"/>
</dbReference>
<feature type="domain" description="Bromo" evidence="4">
    <location>
        <begin position="49"/>
        <end position="121"/>
    </location>
</feature>
<dbReference type="SMART" id="SM00297">
    <property type="entry name" value="BROMO"/>
    <property type="match status" value="2"/>
</dbReference>
<evidence type="ECO:0000313" key="6">
    <source>
        <dbReference type="EMBL" id="KAG1564009.1"/>
    </source>
</evidence>
<feature type="region of interest" description="Disordered" evidence="3">
    <location>
        <begin position="332"/>
        <end position="388"/>
    </location>
</feature>
<dbReference type="AlphaFoldDB" id="A0A9P6YSZ4"/>
<evidence type="ECO:0000256" key="2">
    <source>
        <dbReference type="PROSITE-ProRule" id="PRU00035"/>
    </source>
</evidence>
<feature type="compositionally biased region" description="Polar residues" evidence="3">
    <location>
        <begin position="1"/>
        <end position="10"/>
    </location>
</feature>
<feature type="domain" description="Bromo" evidence="4">
    <location>
        <begin position="203"/>
        <end position="275"/>
    </location>
</feature>
<dbReference type="GO" id="GO:0005634">
    <property type="term" value="C:nucleus"/>
    <property type="evidence" value="ECO:0007669"/>
    <property type="project" value="TreeGrafter"/>
</dbReference>
<dbReference type="InterPro" id="IPR001487">
    <property type="entry name" value="Bromodomain"/>
</dbReference>
<dbReference type="PRINTS" id="PR00503">
    <property type="entry name" value="BROMODOMAIN"/>
</dbReference>
<name>A0A9P6YSZ4_9FUNG</name>
<keyword evidence="7" id="KW-1185">Reference proteome</keyword>
<proteinExistence type="predicted"/>
<dbReference type="GO" id="GO:0006338">
    <property type="term" value="P:chromatin remodeling"/>
    <property type="evidence" value="ECO:0007669"/>
    <property type="project" value="TreeGrafter"/>
</dbReference>
<dbReference type="Pfam" id="PF00439">
    <property type="entry name" value="Bromodomain"/>
    <property type="match status" value="2"/>
</dbReference>
<feature type="region of interest" description="Disordered" evidence="3">
    <location>
        <begin position="1"/>
        <end position="31"/>
    </location>
</feature>
<gene>
    <name evidence="6" type="ORF">G6F50_011441</name>
</gene>
<dbReference type="GO" id="GO:0000785">
    <property type="term" value="C:chromatin"/>
    <property type="evidence" value="ECO:0007669"/>
    <property type="project" value="TreeGrafter"/>
</dbReference>
<feature type="region of interest" description="Disordered" evidence="3">
    <location>
        <begin position="448"/>
        <end position="489"/>
    </location>
</feature>
<protein>
    <recommendedName>
        <fullName evidence="8">Bromodomain-containing protein</fullName>
    </recommendedName>
</protein>
<sequence>MSTTENQTFKSAADTLPSPPSQKQLSITGGRPMTKDQMKYCAAIMRNLKKHRDAAPFLNPVDYIKLNVPDYPQVIKRPIDLTLIDQKLNQNEYVTVDDFVADVRLVFNNCFKYNGPEAMISVLCQNVESAFEKGLRQMPPSLDELSSPISQQAPEDLMDYTSYERPKREIHVPSKDYPETFTTASSKVMKYCLQTVKELKKQKYKHLSFPFLYPVDPVALNIPDYPTIVKHPMDLSTIETKLNRNEYDSPDAFAADIKLMFDNCYLYNPPHLPIYDLAKQLQAIFDEKWAQRPTEVIEEQPAKKRRISKVNRANQEDVTIAELERHIATISQQIESIKSSSSKKSPKKRTTRPSPAKKETGTPPKKKKKRMTKYREMSSDEEDSGFTFEQKRQLSESINNLTGDQLNEVVDIIRSSMPNLDSVGEEEIELDIDSLDINTLTRLNDYVKSRNTVQKGTLAKNRKGEEDSSSESDNNNNSSESSSDDSDSD</sequence>
<comment type="caution">
    <text evidence="6">The sequence shown here is derived from an EMBL/GenBank/DDBJ whole genome shotgun (WGS) entry which is preliminary data.</text>
</comment>
<dbReference type="OMA" id="QQITKEH"/>
<evidence type="ECO:0000259" key="5">
    <source>
        <dbReference type="PROSITE" id="PS51525"/>
    </source>
</evidence>
<dbReference type="PROSITE" id="PS50014">
    <property type="entry name" value="BROMODOMAIN_2"/>
    <property type="match status" value="2"/>
</dbReference>
<organism evidence="6 7">
    <name type="scientific">Rhizopus delemar</name>
    <dbReference type="NCBI Taxonomy" id="936053"/>
    <lineage>
        <taxon>Eukaryota</taxon>
        <taxon>Fungi</taxon>
        <taxon>Fungi incertae sedis</taxon>
        <taxon>Mucoromycota</taxon>
        <taxon>Mucoromycotina</taxon>
        <taxon>Mucoromycetes</taxon>
        <taxon>Mucorales</taxon>
        <taxon>Mucorineae</taxon>
        <taxon>Rhizopodaceae</taxon>
        <taxon>Rhizopus</taxon>
    </lineage>
</organism>
<dbReference type="InterPro" id="IPR036427">
    <property type="entry name" value="Bromodomain-like_sf"/>
</dbReference>
<dbReference type="EMBL" id="JAANIU010002919">
    <property type="protein sequence ID" value="KAG1564009.1"/>
    <property type="molecule type" value="Genomic_DNA"/>
</dbReference>
<evidence type="ECO:0000313" key="7">
    <source>
        <dbReference type="Proteomes" id="UP000740926"/>
    </source>
</evidence>
<dbReference type="Pfam" id="PF17035">
    <property type="entry name" value="BET"/>
    <property type="match status" value="1"/>
</dbReference>
<accession>A0A9P6YSZ4</accession>
<dbReference type="Gene3D" id="1.20.920.10">
    <property type="entry name" value="Bromodomain-like"/>
    <property type="match status" value="2"/>
</dbReference>
<evidence type="ECO:0000256" key="1">
    <source>
        <dbReference type="ARBA" id="ARBA00023117"/>
    </source>
</evidence>
<feature type="domain" description="NET" evidence="5">
    <location>
        <begin position="376"/>
        <end position="458"/>
    </location>
</feature>
<evidence type="ECO:0008006" key="8">
    <source>
        <dbReference type="Google" id="ProtNLM"/>
    </source>
</evidence>
<keyword evidence="1 2" id="KW-0103">Bromodomain</keyword>
<dbReference type="InterPro" id="IPR038336">
    <property type="entry name" value="NET_sf"/>
</dbReference>
<dbReference type="SUPFAM" id="SSF47370">
    <property type="entry name" value="Bromodomain"/>
    <property type="match status" value="2"/>
</dbReference>
<evidence type="ECO:0000256" key="3">
    <source>
        <dbReference type="SAM" id="MobiDB-lite"/>
    </source>
</evidence>
<dbReference type="PANTHER" id="PTHR22880:SF225">
    <property type="entry name" value="BROMODOMAIN-CONTAINING PROTEIN BET-1-RELATED"/>
    <property type="match status" value="1"/>
</dbReference>
<feature type="compositionally biased region" description="Low complexity" evidence="3">
    <location>
        <begin position="471"/>
        <end position="481"/>
    </location>
</feature>
<dbReference type="InterPro" id="IPR050935">
    <property type="entry name" value="Bromo_chromatin_reader"/>
</dbReference>
<feature type="compositionally biased region" description="Low complexity" evidence="3">
    <location>
        <begin position="332"/>
        <end position="343"/>
    </location>
</feature>
<evidence type="ECO:0000259" key="4">
    <source>
        <dbReference type="PROSITE" id="PS50014"/>
    </source>
</evidence>
<reference evidence="6 7" key="1">
    <citation type="journal article" date="2020" name="Microb. Genom.">
        <title>Genetic diversity of clinical and environmental Mucorales isolates obtained from an investigation of mucormycosis cases among solid organ transplant recipients.</title>
        <authorList>
            <person name="Nguyen M.H."/>
            <person name="Kaul D."/>
            <person name="Muto C."/>
            <person name="Cheng S.J."/>
            <person name="Richter R.A."/>
            <person name="Bruno V.M."/>
            <person name="Liu G."/>
            <person name="Beyhan S."/>
            <person name="Sundermann A.J."/>
            <person name="Mounaud S."/>
            <person name="Pasculle A.W."/>
            <person name="Nierman W.C."/>
            <person name="Driscoll E."/>
            <person name="Cumbie R."/>
            <person name="Clancy C.J."/>
            <person name="Dupont C.L."/>
        </authorList>
    </citation>
    <scope>NUCLEOTIDE SEQUENCE [LARGE SCALE GENOMIC DNA]</scope>
    <source>
        <strain evidence="6 7">GL24</strain>
    </source>
</reference>